<feature type="transmembrane region" description="Helical" evidence="6">
    <location>
        <begin position="386"/>
        <end position="414"/>
    </location>
</feature>
<feature type="domain" description="ABC3 transporter permease C-terminal" evidence="7">
    <location>
        <begin position="679"/>
        <end position="792"/>
    </location>
</feature>
<evidence type="ECO:0000256" key="1">
    <source>
        <dbReference type="ARBA" id="ARBA00004651"/>
    </source>
</evidence>
<evidence type="ECO:0000313" key="9">
    <source>
        <dbReference type="EMBL" id="MET6998960.1"/>
    </source>
</evidence>
<evidence type="ECO:0000259" key="8">
    <source>
        <dbReference type="Pfam" id="PF12704"/>
    </source>
</evidence>
<keyword evidence="10" id="KW-1185">Reference proteome</keyword>
<dbReference type="RefSeq" id="WP_354661527.1">
    <property type="nucleotide sequence ID" value="NZ_JBEXAC010000002.1"/>
</dbReference>
<dbReference type="PANTHER" id="PTHR30572">
    <property type="entry name" value="MEMBRANE COMPONENT OF TRANSPORTER-RELATED"/>
    <property type="match status" value="1"/>
</dbReference>
<dbReference type="EMBL" id="JBEXAC010000002">
    <property type="protein sequence ID" value="MET6998960.1"/>
    <property type="molecule type" value="Genomic_DNA"/>
</dbReference>
<feature type="transmembrane region" description="Helical" evidence="6">
    <location>
        <begin position="340"/>
        <end position="366"/>
    </location>
</feature>
<evidence type="ECO:0000256" key="5">
    <source>
        <dbReference type="ARBA" id="ARBA00023136"/>
    </source>
</evidence>
<keyword evidence="3 6" id="KW-0812">Transmembrane</keyword>
<name>A0ABV2T9F6_9BACT</name>
<dbReference type="Pfam" id="PF12704">
    <property type="entry name" value="MacB_PCD"/>
    <property type="match status" value="2"/>
</dbReference>
<feature type="transmembrane region" description="Helical" evidence="6">
    <location>
        <begin position="291"/>
        <end position="313"/>
    </location>
</feature>
<evidence type="ECO:0000256" key="3">
    <source>
        <dbReference type="ARBA" id="ARBA00022692"/>
    </source>
</evidence>
<evidence type="ECO:0000313" key="10">
    <source>
        <dbReference type="Proteomes" id="UP001549749"/>
    </source>
</evidence>
<comment type="caution">
    <text evidence="9">The sequence shown here is derived from an EMBL/GenBank/DDBJ whole genome shotgun (WGS) entry which is preliminary data.</text>
</comment>
<feature type="transmembrane region" description="Helical" evidence="6">
    <location>
        <begin position="435"/>
        <end position="454"/>
    </location>
</feature>
<sequence>MLLFKRYVIIAFRNLRKQKLFAFINIFGLALSMAVCLLALMSTREQFSYDTFHPYPNRTYRITSPVKTPDGRVFPLAGAPLPLAGSLLTDYGIASQTVRLYTVLNENAGISTGKKDLYVRGAFSEPSFFKVFGFRLAAGNEQTALAAPNSIILSKATAARFFGTQNAVGQVLHFEQKGTYTVTGVLQDPPTKSHIDLDAIASISSVPLLEKSGLLPDRLDNWNNANDSYVYVLLKPGVAASKLESALSSIVKRYDKVEGQQSGSIAFVPQQLNHITPSGDLYNDINKGTTWGKLLAVIGVAFIILLSACFNYTNLSIVRSLYRAKEVGVRKVIGAQRYQIFIQFITESVLMALLALVFALGLLWGVMQNDFSREIVPDVPLDIVMIGWFVLFSVFTGLLAGVLPAWALSSFQPVRVLKSMSEMKVLGALSLRKSLIVAQFALSMVVTILVTTVYRQFDLKATMDYGFRQKDILNIPLEEGSYTLLKNRLQQVPGVEIVSGTSSFLGNKYGASFEVKTDAAATAVSMNYFMTDGDFIRNMGLKLLAGSTFPDNANGEQEQYVIVNESALHALHIKTAAAAIGQPLWLNDSTRVNILGVLKDFNFQPIERPISPMALRYHPADIRLIQVGVNPAANREQLLAAIAPLWKEQHPMKTFTYGWFDQELLKQIEVKGMLYTISFLAFMTIVIAALGLLGIVGYTTQTRRKEISIRKVMGAGTRNLIMLLSRNYLKLIVIAGLIALPLGFLGGNMFLQLFAYRVSLGIGTLLGSFLLLMGIALLAIISQTCTAVTTNPVNSLRND</sequence>
<dbReference type="InterPro" id="IPR025857">
    <property type="entry name" value="MacB_PCD"/>
</dbReference>
<dbReference type="Pfam" id="PF02687">
    <property type="entry name" value="FtsX"/>
    <property type="match status" value="2"/>
</dbReference>
<evidence type="ECO:0000256" key="4">
    <source>
        <dbReference type="ARBA" id="ARBA00022989"/>
    </source>
</evidence>
<accession>A0ABV2T9F6</accession>
<evidence type="ECO:0000256" key="2">
    <source>
        <dbReference type="ARBA" id="ARBA00022475"/>
    </source>
</evidence>
<reference evidence="9 10" key="1">
    <citation type="submission" date="2024-06" db="EMBL/GenBank/DDBJ databases">
        <title>Chitinophaga defluvii sp. nov., isolated from municipal sewage.</title>
        <authorList>
            <person name="Zhang L."/>
        </authorList>
    </citation>
    <scope>NUCLEOTIDE SEQUENCE [LARGE SCALE GENOMIC DNA]</scope>
    <source>
        <strain evidence="9 10">H8</strain>
    </source>
</reference>
<dbReference type="InterPro" id="IPR050250">
    <property type="entry name" value="Macrolide_Exporter_MacB"/>
</dbReference>
<gene>
    <name evidence="9" type="ORF">ABR189_16360</name>
</gene>
<organism evidence="9 10">
    <name type="scientific">Chitinophaga defluvii</name>
    <dbReference type="NCBI Taxonomy" id="3163343"/>
    <lineage>
        <taxon>Bacteria</taxon>
        <taxon>Pseudomonadati</taxon>
        <taxon>Bacteroidota</taxon>
        <taxon>Chitinophagia</taxon>
        <taxon>Chitinophagales</taxon>
        <taxon>Chitinophagaceae</taxon>
        <taxon>Chitinophaga</taxon>
    </lineage>
</organism>
<evidence type="ECO:0000256" key="6">
    <source>
        <dbReference type="SAM" id="Phobius"/>
    </source>
</evidence>
<feature type="transmembrane region" description="Helical" evidence="6">
    <location>
        <begin position="728"/>
        <end position="754"/>
    </location>
</feature>
<dbReference type="InterPro" id="IPR003838">
    <property type="entry name" value="ABC3_permease_C"/>
</dbReference>
<evidence type="ECO:0000259" key="7">
    <source>
        <dbReference type="Pfam" id="PF02687"/>
    </source>
</evidence>
<dbReference type="PANTHER" id="PTHR30572:SF18">
    <property type="entry name" value="ABC-TYPE MACROLIDE FAMILY EXPORT SYSTEM PERMEASE COMPONENT 2"/>
    <property type="match status" value="1"/>
</dbReference>
<feature type="domain" description="ABC3 transporter permease C-terminal" evidence="7">
    <location>
        <begin position="300"/>
        <end position="413"/>
    </location>
</feature>
<proteinExistence type="predicted"/>
<comment type="subcellular location">
    <subcellularLocation>
        <location evidence="1">Cell membrane</location>
        <topology evidence="1">Multi-pass membrane protein</topology>
    </subcellularLocation>
</comment>
<keyword evidence="2" id="KW-1003">Cell membrane</keyword>
<dbReference type="Proteomes" id="UP001549749">
    <property type="component" value="Unassembled WGS sequence"/>
</dbReference>
<feature type="domain" description="MacB-like periplasmic core" evidence="8">
    <location>
        <begin position="23"/>
        <end position="248"/>
    </location>
</feature>
<keyword evidence="5 6" id="KW-0472">Membrane</keyword>
<feature type="domain" description="MacB-like periplasmic core" evidence="8">
    <location>
        <begin position="441"/>
        <end position="643"/>
    </location>
</feature>
<keyword evidence="4 6" id="KW-1133">Transmembrane helix</keyword>
<feature type="transmembrane region" description="Helical" evidence="6">
    <location>
        <begin position="760"/>
        <end position="781"/>
    </location>
</feature>
<feature type="transmembrane region" description="Helical" evidence="6">
    <location>
        <begin position="673"/>
        <end position="698"/>
    </location>
</feature>
<protein>
    <submittedName>
        <fullName evidence="9">ABC transporter permease</fullName>
    </submittedName>
</protein>
<feature type="transmembrane region" description="Helical" evidence="6">
    <location>
        <begin position="20"/>
        <end position="41"/>
    </location>
</feature>